<keyword evidence="3" id="KW-1185">Reference proteome</keyword>
<accession>A0A812VRR0</accession>
<comment type="caution">
    <text evidence="2">The sequence shown here is derived from an EMBL/GenBank/DDBJ whole genome shotgun (WGS) entry which is preliminary data.</text>
</comment>
<sequence length="504" mass="55243">MAAKRCAWETRNDICGVSLSDLAELSLVTGATCTGMVSIPAAQINETSEGLAFVTQTRLQELSTIRTSRPCALILKGFISQKIVSLGIASNRMHQIVLTLWDGVASLVEARAVTLVNLAVDEMDFINKTHSDDELALRDESKLPVLFEMRKTEAAASDWKAYGTVAAFNVYIESLLKSLGLLSQSIMHKTIEKQDYFVRRVQIPSGARDAVYRRSGACSVQCRAVRGPRDPQEMGLEVMKVHGEQNLAEFFKFGEGLQGHLGVFASQGATYVRIADSHLAAARGHWFPGDERFNEDNSAVKCSKMFRIQGLPAGSSMTDVITVAKTFEWDIVPIRIYHYQELASAVVAAQCEPKQTRVATSLGTLLVTEEVRQYRKANRKDPSQMQSQGESLTPASSTSSTTTAVRALNFSTRRPGPSLLPPPDTVIHGRVDALEKQLGQAVKDIEALRSDQLDTKEQLRDLKSSQDVGFRDLLMAIQELKAGSFASNSSPAHAISPPSKQQRV</sequence>
<evidence type="ECO:0000256" key="1">
    <source>
        <dbReference type="SAM" id="MobiDB-lite"/>
    </source>
</evidence>
<dbReference type="EMBL" id="CAJNJA010029829">
    <property type="protein sequence ID" value="CAE7634871.1"/>
    <property type="molecule type" value="Genomic_DNA"/>
</dbReference>
<proteinExistence type="predicted"/>
<name>A0A812VRR0_9DINO</name>
<dbReference type="Proteomes" id="UP000601435">
    <property type="component" value="Unassembled WGS sequence"/>
</dbReference>
<reference evidence="2" key="1">
    <citation type="submission" date="2021-02" db="EMBL/GenBank/DDBJ databases">
        <authorList>
            <person name="Dougan E. K."/>
            <person name="Rhodes N."/>
            <person name="Thang M."/>
            <person name="Chan C."/>
        </authorList>
    </citation>
    <scope>NUCLEOTIDE SEQUENCE</scope>
</reference>
<feature type="compositionally biased region" description="Polar residues" evidence="1">
    <location>
        <begin position="383"/>
        <end position="395"/>
    </location>
</feature>
<protein>
    <submittedName>
        <fullName evidence="2">Uncharacterized protein</fullName>
    </submittedName>
</protein>
<organism evidence="2 3">
    <name type="scientific">Symbiodinium necroappetens</name>
    <dbReference type="NCBI Taxonomy" id="1628268"/>
    <lineage>
        <taxon>Eukaryota</taxon>
        <taxon>Sar</taxon>
        <taxon>Alveolata</taxon>
        <taxon>Dinophyceae</taxon>
        <taxon>Suessiales</taxon>
        <taxon>Symbiodiniaceae</taxon>
        <taxon>Symbiodinium</taxon>
    </lineage>
</organism>
<feature type="region of interest" description="Disordered" evidence="1">
    <location>
        <begin position="374"/>
        <end position="403"/>
    </location>
</feature>
<evidence type="ECO:0000313" key="2">
    <source>
        <dbReference type="EMBL" id="CAE7634871.1"/>
    </source>
</evidence>
<feature type="region of interest" description="Disordered" evidence="1">
    <location>
        <begin position="485"/>
        <end position="504"/>
    </location>
</feature>
<dbReference type="AlphaFoldDB" id="A0A812VRR0"/>
<evidence type="ECO:0000313" key="3">
    <source>
        <dbReference type="Proteomes" id="UP000601435"/>
    </source>
</evidence>
<gene>
    <name evidence="2" type="ORF">SNEC2469_LOCUS17909</name>
</gene>
<dbReference type="OrthoDB" id="424162at2759"/>